<dbReference type="InterPro" id="IPR014756">
    <property type="entry name" value="Ig_E-set"/>
</dbReference>
<dbReference type="AlphaFoldDB" id="A0AAU9K8U1"/>
<dbReference type="InterPro" id="IPR050827">
    <property type="entry name" value="CRP1_MDG1_kinase"/>
</dbReference>
<keyword evidence="4" id="KW-1185">Reference proteome</keyword>
<dbReference type="Gene3D" id="6.20.250.60">
    <property type="match status" value="1"/>
</dbReference>
<comment type="caution">
    <text evidence="3">The sequence shown here is derived from an EMBL/GenBank/DDBJ whole genome shotgun (WGS) entry which is preliminary data.</text>
</comment>
<reference evidence="3" key="1">
    <citation type="submission" date="2021-09" db="EMBL/GenBank/DDBJ databases">
        <authorList>
            <consortium name="AG Swart"/>
            <person name="Singh M."/>
            <person name="Singh A."/>
            <person name="Seah K."/>
            <person name="Emmerich C."/>
        </authorList>
    </citation>
    <scope>NUCLEOTIDE SEQUENCE</scope>
    <source>
        <strain evidence="3">ATCC30299</strain>
    </source>
</reference>
<evidence type="ECO:0000256" key="1">
    <source>
        <dbReference type="ARBA" id="ARBA00010926"/>
    </source>
</evidence>
<comment type="similarity">
    <text evidence="1">Belongs to the 5'-AMP-activated protein kinase beta subunit family.</text>
</comment>
<dbReference type="SMART" id="SM01010">
    <property type="entry name" value="AMPKBI"/>
    <property type="match status" value="1"/>
</dbReference>
<dbReference type="PANTHER" id="PTHR10343">
    <property type="entry name" value="5'-AMP-ACTIVATED PROTEIN KINASE , BETA SUBUNIT"/>
    <property type="match status" value="1"/>
</dbReference>
<proteinExistence type="inferred from homology"/>
<dbReference type="PANTHER" id="PTHR10343:SF84">
    <property type="entry name" value="5'-AMP-ACTIVATED PROTEIN KINASE SUBUNIT BETA-1"/>
    <property type="match status" value="1"/>
</dbReference>
<dbReference type="Proteomes" id="UP001162131">
    <property type="component" value="Unassembled WGS sequence"/>
</dbReference>
<dbReference type="InterPro" id="IPR032640">
    <property type="entry name" value="AMPK1_CBM"/>
</dbReference>
<dbReference type="Gene3D" id="2.60.40.10">
    <property type="entry name" value="Immunoglobulins"/>
    <property type="match status" value="1"/>
</dbReference>
<feature type="domain" description="Association with the SNF1 complex (ASC)" evidence="2">
    <location>
        <begin position="142"/>
        <end position="253"/>
    </location>
</feature>
<dbReference type="SUPFAM" id="SSF160219">
    <property type="entry name" value="AMPKBI-like"/>
    <property type="match status" value="1"/>
</dbReference>
<dbReference type="InterPro" id="IPR006828">
    <property type="entry name" value="ASC_dom"/>
</dbReference>
<sequence>MGPVTSRSESNQTNSFIHFCSHIDSLNLDDSRSSSLASSLVEEVFVQNPNQVTITFKWSEGGTDVYLSGSFNNWSEKLEMEQLGNDFVIYKQLDRGVVYEYKFIVDGTWKCAHDQPIKKDQNGNFNNWIDTGTLQEINLEENTKNSNEYTQEYCSDFTTMDPDILPEHLHYVLANHSNSFDYKQKETIPHNSSIRQTNNELGGENSLNKNELPIPAHVILNHAGVRANERVIGLTTTQRYRQKFITTMYYKPIK</sequence>
<dbReference type="SUPFAM" id="SSF81296">
    <property type="entry name" value="E set domains"/>
    <property type="match status" value="1"/>
</dbReference>
<dbReference type="InterPro" id="IPR013783">
    <property type="entry name" value="Ig-like_fold"/>
</dbReference>
<name>A0AAU9K8U1_9CILI</name>
<evidence type="ECO:0000313" key="4">
    <source>
        <dbReference type="Proteomes" id="UP001162131"/>
    </source>
</evidence>
<dbReference type="CDD" id="cd02859">
    <property type="entry name" value="E_set_AMPKbeta_like_N"/>
    <property type="match status" value="1"/>
</dbReference>
<dbReference type="InterPro" id="IPR037256">
    <property type="entry name" value="ASC_dom_sf"/>
</dbReference>
<dbReference type="Pfam" id="PF16561">
    <property type="entry name" value="AMPK1_CBM"/>
    <property type="match status" value="1"/>
</dbReference>
<evidence type="ECO:0000313" key="3">
    <source>
        <dbReference type="EMBL" id="CAG9335995.1"/>
    </source>
</evidence>
<organism evidence="3 4">
    <name type="scientific">Blepharisma stoltei</name>
    <dbReference type="NCBI Taxonomy" id="1481888"/>
    <lineage>
        <taxon>Eukaryota</taxon>
        <taxon>Sar</taxon>
        <taxon>Alveolata</taxon>
        <taxon>Ciliophora</taxon>
        <taxon>Postciliodesmatophora</taxon>
        <taxon>Heterotrichea</taxon>
        <taxon>Heterotrichida</taxon>
        <taxon>Blepharismidae</taxon>
        <taxon>Blepharisma</taxon>
    </lineage>
</organism>
<protein>
    <recommendedName>
        <fullName evidence="2">Association with the SNF1 complex (ASC) domain-containing protein</fullName>
    </recommendedName>
</protein>
<accession>A0AAU9K8U1</accession>
<dbReference type="EMBL" id="CAJZBQ010000063">
    <property type="protein sequence ID" value="CAG9335995.1"/>
    <property type="molecule type" value="Genomic_DNA"/>
</dbReference>
<dbReference type="GO" id="GO:0005737">
    <property type="term" value="C:cytoplasm"/>
    <property type="evidence" value="ECO:0007669"/>
    <property type="project" value="UniProtKB-ARBA"/>
</dbReference>
<dbReference type="Pfam" id="PF04739">
    <property type="entry name" value="AMPKBI"/>
    <property type="match status" value="1"/>
</dbReference>
<evidence type="ECO:0000259" key="2">
    <source>
        <dbReference type="SMART" id="SM01010"/>
    </source>
</evidence>
<gene>
    <name evidence="3" type="ORF">BSTOLATCC_MIC65303</name>
</gene>